<comment type="caution">
    <text evidence="2">The sequence shown here is derived from an EMBL/GenBank/DDBJ whole genome shotgun (WGS) entry which is preliminary data.</text>
</comment>
<dbReference type="OrthoDB" id="5413982at2759"/>
<keyword evidence="3" id="KW-1185">Reference proteome</keyword>
<feature type="compositionally biased region" description="Gly residues" evidence="1">
    <location>
        <begin position="1"/>
        <end position="11"/>
    </location>
</feature>
<name>A0A0H1B3L7_9EURO</name>
<accession>A0A0H1B3L7</accession>
<dbReference type="STRING" id="2060906.A0A0H1B3L7"/>
<feature type="region of interest" description="Disordered" evidence="1">
    <location>
        <begin position="1"/>
        <end position="24"/>
    </location>
</feature>
<gene>
    <name evidence="2" type="ORF">EMPG_10898</name>
</gene>
<feature type="compositionally biased region" description="Acidic residues" evidence="1">
    <location>
        <begin position="12"/>
        <end position="24"/>
    </location>
</feature>
<organism evidence="2 3">
    <name type="scientific">Blastomyces silverae</name>
    <dbReference type="NCBI Taxonomy" id="2060906"/>
    <lineage>
        <taxon>Eukaryota</taxon>
        <taxon>Fungi</taxon>
        <taxon>Dikarya</taxon>
        <taxon>Ascomycota</taxon>
        <taxon>Pezizomycotina</taxon>
        <taxon>Eurotiomycetes</taxon>
        <taxon>Eurotiomycetidae</taxon>
        <taxon>Onygenales</taxon>
        <taxon>Ajellomycetaceae</taxon>
        <taxon>Blastomyces</taxon>
    </lineage>
</organism>
<sequence length="83" mass="8781">MGEGGGGGGGGGDDEDDGLWDDGDIDPVAYAAAQAAEEKKMRDERAKEIHETLKNWKGWRLDLVESRYGAQGAGVGLGEIFEV</sequence>
<evidence type="ECO:0000256" key="1">
    <source>
        <dbReference type="SAM" id="MobiDB-lite"/>
    </source>
</evidence>
<dbReference type="AlphaFoldDB" id="A0A0H1B3L7"/>
<evidence type="ECO:0000313" key="2">
    <source>
        <dbReference type="EMBL" id="KLJ05602.1"/>
    </source>
</evidence>
<evidence type="ECO:0000313" key="3">
    <source>
        <dbReference type="Proteomes" id="UP000053573"/>
    </source>
</evidence>
<protein>
    <submittedName>
        <fullName evidence="2">Uncharacterized protein</fullName>
    </submittedName>
</protein>
<proteinExistence type="predicted"/>
<dbReference type="Proteomes" id="UP000053573">
    <property type="component" value="Unassembled WGS sequence"/>
</dbReference>
<reference evidence="3" key="1">
    <citation type="journal article" date="2015" name="PLoS Genet.">
        <title>The dynamic genome and transcriptome of the human fungal pathogen Blastomyces and close relative Emmonsia.</title>
        <authorList>
            <person name="Munoz J.F."/>
            <person name="Gauthier G.M."/>
            <person name="Desjardins C.A."/>
            <person name="Gallo J.E."/>
            <person name="Holder J."/>
            <person name="Sullivan T.D."/>
            <person name="Marty A.J."/>
            <person name="Carmen J.C."/>
            <person name="Chen Z."/>
            <person name="Ding L."/>
            <person name="Gujja S."/>
            <person name="Magrini V."/>
            <person name="Misas E."/>
            <person name="Mitreva M."/>
            <person name="Priest M."/>
            <person name="Saif S."/>
            <person name="Whiston E.A."/>
            <person name="Young S."/>
            <person name="Zeng Q."/>
            <person name="Goldman W.E."/>
            <person name="Mardis E.R."/>
            <person name="Taylor J.W."/>
            <person name="McEwen J.G."/>
            <person name="Clay O.K."/>
            <person name="Klein B.S."/>
            <person name="Cuomo C.A."/>
        </authorList>
    </citation>
    <scope>NUCLEOTIDE SEQUENCE [LARGE SCALE GENOMIC DNA]</scope>
    <source>
        <strain evidence="3">UAMH 139</strain>
    </source>
</reference>
<dbReference type="EMBL" id="LDEV01003578">
    <property type="protein sequence ID" value="KLJ05602.1"/>
    <property type="molecule type" value="Genomic_DNA"/>
</dbReference>